<comment type="caution">
    <text evidence="1">The sequence shown here is derived from an EMBL/GenBank/DDBJ whole genome shotgun (WGS) entry which is preliminary data.</text>
</comment>
<organism evidence="1 2">
    <name type="scientific">Marinobacter nauticus</name>
    <name type="common">Marinobacter hydrocarbonoclasticus</name>
    <name type="synonym">Marinobacter aquaeolei</name>
    <dbReference type="NCBI Taxonomy" id="2743"/>
    <lineage>
        <taxon>Bacteria</taxon>
        <taxon>Pseudomonadati</taxon>
        <taxon>Pseudomonadota</taxon>
        <taxon>Gammaproteobacteria</taxon>
        <taxon>Pseudomonadales</taxon>
        <taxon>Marinobacteraceae</taxon>
        <taxon>Marinobacter</taxon>
    </lineage>
</organism>
<evidence type="ECO:0000313" key="2">
    <source>
        <dbReference type="Proteomes" id="UP000253647"/>
    </source>
</evidence>
<proteinExistence type="predicted"/>
<reference evidence="1 2" key="1">
    <citation type="submission" date="2018-07" db="EMBL/GenBank/DDBJ databases">
        <title>Freshwater and sediment microbial communities from various areas in North America, analyzing microbe dynamics in response to fracking.</title>
        <authorList>
            <person name="Lamendella R."/>
        </authorList>
    </citation>
    <scope>NUCLEOTIDE SEQUENCE [LARGE SCALE GENOMIC DNA]</scope>
    <source>
        <strain evidence="1 2">105B</strain>
    </source>
</reference>
<accession>A0A368X7V0</accession>
<dbReference type="Proteomes" id="UP000253647">
    <property type="component" value="Unassembled WGS sequence"/>
</dbReference>
<evidence type="ECO:0000313" key="1">
    <source>
        <dbReference type="EMBL" id="RCW64070.1"/>
    </source>
</evidence>
<dbReference type="AlphaFoldDB" id="A0A368X7V0"/>
<dbReference type="EMBL" id="QPJI01000016">
    <property type="protein sequence ID" value="RCW64070.1"/>
    <property type="molecule type" value="Genomic_DNA"/>
</dbReference>
<protein>
    <submittedName>
        <fullName evidence="1">Uncharacterized protein</fullName>
    </submittedName>
</protein>
<name>A0A368X7V0_MARNT</name>
<sequence>MTDIKADKHALAEQLGCFVESHGVEEAGKLLSRFLLGLAHSAEAKEIEFTDHVGRVLIEPTSVPEAAKH</sequence>
<dbReference type="RefSeq" id="WP_114435179.1">
    <property type="nucleotide sequence ID" value="NZ_QPJI01000016.1"/>
</dbReference>
<gene>
    <name evidence="1" type="ORF">DET61_116111</name>
</gene>